<evidence type="ECO:0000313" key="1">
    <source>
        <dbReference type="EMBL" id="KAG8235167.1"/>
    </source>
</evidence>
<protein>
    <submittedName>
        <fullName evidence="1">Uncharacterized protein</fullName>
    </submittedName>
</protein>
<organism evidence="1 2">
    <name type="scientific">Ladona fulva</name>
    <name type="common">Scarce chaser dragonfly</name>
    <name type="synonym">Libellula fulva</name>
    <dbReference type="NCBI Taxonomy" id="123851"/>
    <lineage>
        <taxon>Eukaryota</taxon>
        <taxon>Metazoa</taxon>
        <taxon>Ecdysozoa</taxon>
        <taxon>Arthropoda</taxon>
        <taxon>Hexapoda</taxon>
        <taxon>Insecta</taxon>
        <taxon>Pterygota</taxon>
        <taxon>Palaeoptera</taxon>
        <taxon>Odonata</taxon>
        <taxon>Epiprocta</taxon>
        <taxon>Anisoptera</taxon>
        <taxon>Libelluloidea</taxon>
        <taxon>Libellulidae</taxon>
        <taxon>Ladona</taxon>
    </lineage>
</organism>
<reference evidence="1" key="1">
    <citation type="submission" date="2013-04" db="EMBL/GenBank/DDBJ databases">
        <authorList>
            <person name="Qu J."/>
            <person name="Murali S.C."/>
            <person name="Bandaranaike D."/>
            <person name="Bellair M."/>
            <person name="Blankenburg K."/>
            <person name="Chao H."/>
            <person name="Dinh H."/>
            <person name="Doddapaneni H."/>
            <person name="Downs B."/>
            <person name="Dugan-Rocha S."/>
            <person name="Elkadiri S."/>
            <person name="Gnanaolivu R.D."/>
            <person name="Hernandez B."/>
            <person name="Javaid M."/>
            <person name="Jayaseelan J.C."/>
            <person name="Lee S."/>
            <person name="Li M."/>
            <person name="Ming W."/>
            <person name="Munidasa M."/>
            <person name="Muniz J."/>
            <person name="Nguyen L."/>
            <person name="Ongeri F."/>
            <person name="Osuji N."/>
            <person name="Pu L.-L."/>
            <person name="Puazo M."/>
            <person name="Qu C."/>
            <person name="Quiroz J."/>
            <person name="Raj R."/>
            <person name="Weissenberger G."/>
            <person name="Xin Y."/>
            <person name="Zou X."/>
            <person name="Han Y."/>
            <person name="Richards S."/>
            <person name="Worley K."/>
            <person name="Muzny D."/>
            <person name="Gibbs R."/>
        </authorList>
    </citation>
    <scope>NUCLEOTIDE SEQUENCE</scope>
    <source>
        <strain evidence="1">Sampled in the wild</strain>
    </source>
</reference>
<comment type="caution">
    <text evidence="1">The sequence shown here is derived from an EMBL/GenBank/DDBJ whole genome shotgun (WGS) entry which is preliminary data.</text>
</comment>
<dbReference type="AlphaFoldDB" id="A0A8K0KIH5"/>
<dbReference type="EMBL" id="KZ308883">
    <property type="protein sequence ID" value="KAG8235167.1"/>
    <property type="molecule type" value="Genomic_DNA"/>
</dbReference>
<dbReference type="OrthoDB" id="418748at2759"/>
<reference evidence="1" key="2">
    <citation type="submission" date="2017-10" db="EMBL/GenBank/DDBJ databases">
        <title>Ladona fulva Genome sequencing and assembly.</title>
        <authorList>
            <person name="Murali S."/>
            <person name="Richards S."/>
            <person name="Bandaranaike D."/>
            <person name="Bellair M."/>
            <person name="Blankenburg K."/>
            <person name="Chao H."/>
            <person name="Dinh H."/>
            <person name="Doddapaneni H."/>
            <person name="Dugan-Rocha S."/>
            <person name="Elkadiri S."/>
            <person name="Gnanaolivu R."/>
            <person name="Hernandez B."/>
            <person name="Skinner E."/>
            <person name="Javaid M."/>
            <person name="Lee S."/>
            <person name="Li M."/>
            <person name="Ming W."/>
            <person name="Munidasa M."/>
            <person name="Muniz J."/>
            <person name="Nguyen L."/>
            <person name="Hughes D."/>
            <person name="Osuji N."/>
            <person name="Pu L.-L."/>
            <person name="Puazo M."/>
            <person name="Qu C."/>
            <person name="Quiroz J."/>
            <person name="Raj R."/>
            <person name="Weissenberger G."/>
            <person name="Xin Y."/>
            <person name="Zou X."/>
            <person name="Han Y."/>
            <person name="Worley K."/>
            <person name="Muzny D."/>
            <person name="Gibbs R."/>
        </authorList>
    </citation>
    <scope>NUCLEOTIDE SEQUENCE</scope>
    <source>
        <strain evidence="1">Sampled in the wild</strain>
    </source>
</reference>
<evidence type="ECO:0000313" key="2">
    <source>
        <dbReference type="Proteomes" id="UP000792457"/>
    </source>
</evidence>
<gene>
    <name evidence="1" type="ORF">J437_LFUL015207</name>
</gene>
<proteinExistence type="predicted"/>
<sequence>MTYKSGRNISQIDYVMCRRKHVKEVRNCKVINGENVAPQEEDETKMHKASEDKVVETKKEVYRVARKNAKKAVAKAKMEAINEAYEALDGMDAERQLL</sequence>
<accession>A0A8K0KIH5</accession>
<keyword evidence="2" id="KW-1185">Reference proteome</keyword>
<dbReference type="Proteomes" id="UP000792457">
    <property type="component" value="Unassembled WGS sequence"/>
</dbReference>
<name>A0A8K0KIH5_LADFU</name>